<organism evidence="1">
    <name type="scientific">marine metagenome</name>
    <dbReference type="NCBI Taxonomy" id="408172"/>
    <lineage>
        <taxon>unclassified sequences</taxon>
        <taxon>metagenomes</taxon>
        <taxon>ecological metagenomes</taxon>
    </lineage>
</organism>
<dbReference type="Gene3D" id="3.20.20.70">
    <property type="entry name" value="Aldolase class I"/>
    <property type="match status" value="1"/>
</dbReference>
<dbReference type="InterPro" id="IPR013785">
    <property type="entry name" value="Aldolase_TIM"/>
</dbReference>
<dbReference type="AlphaFoldDB" id="A0A383CKE5"/>
<sequence length="69" mass="7799">VRLSQGKENTSHIYNMNPIEQAKFFEKEGCERIHIVDLDAAFGRRDVNKQTILDIRKSISTPIELGGGI</sequence>
<dbReference type="InterPro" id="IPR006062">
    <property type="entry name" value="His_biosynth"/>
</dbReference>
<dbReference type="InterPro" id="IPR011060">
    <property type="entry name" value="RibuloseP-bd_barrel"/>
</dbReference>
<dbReference type="Pfam" id="PF00977">
    <property type="entry name" value="His_biosynth"/>
    <property type="match status" value="1"/>
</dbReference>
<protein>
    <recommendedName>
        <fullName evidence="2">1-(5-phosphoribosyl)-5-((5-phosphoribosylamino)methylideneamino)imidazole-4-carboxamide isomerase</fullName>
    </recommendedName>
</protein>
<dbReference type="GO" id="GO:0000105">
    <property type="term" value="P:L-histidine biosynthetic process"/>
    <property type="evidence" value="ECO:0007669"/>
    <property type="project" value="InterPro"/>
</dbReference>
<proteinExistence type="predicted"/>
<name>A0A383CKE5_9ZZZZ</name>
<evidence type="ECO:0008006" key="2">
    <source>
        <dbReference type="Google" id="ProtNLM"/>
    </source>
</evidence>
<accession>A0A383CKE5</accession>
<dbReference type="SUPFAM" id="SSF51366">
    <property type="entry name" value="Ribulose-phoshate binding barrel"/>
    <property type="match status" value="1"/>
</dbReference>
<gene>
    <name evidence="1" type="ORF">METZ01_LOCUS485357</name>
</gene>
<feature type="non-terminal residue" evidence="1">
    <location>
        <position position="69"/>
    </location>
</feature>
<reference evidence="1" key="1">
    <citation type="submission" date="2018-05" db="EMBL/GenBank/DDBJ databases">
        <authorList>
            <person name="Lanie J.A."/>
            <person name="Ng W.-L."/>
            <person name="Kazmierczak K.M."/>
            <person name="Andrzejewski T.M."/>
            <person name="Davidsen T.M."/>
            <person name="Wayne K.J."/>
            <person name="Tettelin H."/>
            <person name="Glass J.I."/>
            <person name="Rusch D."/>
            <person name="Podicherti R."/>
            <person name="Tsui H.-C.T."/>
            <person name="Winkler M.E."/>
        </authorList>
    </citation>
    <scope>NUCLEOTIDE SEQUENCE</scope>
</reference>
<feature type="non-terminal residue" evidence="1">
    <location>
        <position position="1"/>
    </location>
</feature>
<evidence type="ECO:0000313" key="1">
    <source>
        <dbReference type="EMBL" id="SVE32503.1"/>
    </source>
</evidence>
<dbReference type="EMBL" id="UINC01209472">
    <property type="protein sequence ID" value="SVE32503.1"/>
    <property type="molecule type" value="Genomic_DNA"/>
</dbReference>